<evidence type="ECO:0000259" key="10">
    <source>
        <dbReference type="PROSITE" id="PS51322"/>
    </source>
</evidence>
<comment type="caution">
    <text evidence="11">The sequence shown here is derived from an EMBL/GenBank/DDBJ whole genome shotgun (WGS) entry which is preliminary data.</text>
</comment>
<reference evidence="11 12" key="1">
    <citation type="journal article" date="2024" name="BMC Genomics">
        <title>De novo assembly and annotation of Popillia japonica's genome with initial clues to its potential as an invasive pest.</title>
        <authorList>
            <person name="Cucini C."/>
            <person name="Boschi S."/>
            <person name="Funari R."/>
            <person name="Cardaioli E."/>
            <person name="Iannotti N."/>
            <person name="Marturano G."/>
            <person name="Paoli F."/>
            <person name="Bruttini M."/>
            <person name="Carapelli A."/>
            <person name="Frati F."/>
            <person name="Nardi F."/>
        </authorList>
    </citation>
    <scope>NUCLEOTIDE SEQUENCE [LARGE SCALE GENOMIC DNA]</scope>
    <source>
        <strain evidence="11">DMR45628</strain>
    </source>
</reference>
<evidence type="ECO:0000256" key="8">
    <source>
        <dbReference type="SAM" id="Coils"/>
    </source>
</evidence>
<comment type="similarity">
    <text evidence="2">Belongs to the ubiquitin-conjugating enzyme family. UEV subfamily.</text>
</comment>
<keyword evidence="12" id="KW-1185">Reference proteome</keyword>
<sequence>MVEEHRIKQALLNYINPEATYKDIATVIAHYQNLQPLKDTYVFLDGSQKELLNLAGTIPVRYKGTVYNIPVCVWLMDTHPQHAPLCYVKPTPDMSIKVSKFVDQNGKIYLPYLHDWSQDTSELVGLIQVMIVTFGETPPVFAKSRNNDMPYPSNQYGMQGGASSYMHYNQPPYPIPGNFPAFPPYPPASTTSFPSYPTFPTPYPPYSVNPPVSAGTGTIKEEHIKESLLTAIEEKLMRKMNEDFQQNQAELETLKRTQDELKLGNTKLQTIFESLQKEKNDLEKNITVLKDKEQELDKAIERLSQQDSIDVDDAVTTTAPLYKQLLNAFAEEAALEDAIYYMGEALRCGVIDLEVFLRQVRTLSRKQFMLRALMQKCRQKAGLTSI</sequence>
<evidence type="ECO:0000256" key="4">
    <source>
        <dbReference type="ARBA" id="ARBA00022753"/>
    </source>
</evidence>
<dbReference type="InterPro" id="IPR008883">
    <property type="entry name" value="UEV_N"/>
</dbReference>
<organism evidence="11 12">
    <name type="scientific">Popillia japonica</name>
    <name type="common">Japanese beetle</name>
    <dbReference type="NCBI Taxonomy" id="7064"/>
    <lineage>
        <taxon>Eukaryota</taxon>
        <taxon>Metazoa</taxon>
        <taxon>Ecdysozoa</taxon>
        <taxon>Arthropoda</taxon>
        <taxon>Hexapoda</taxon>
        <taxon>Insecta</taxon>
        <taxon>Pterygota</taxon>
        <taxon>Neoptera</taxon>
        <taxon>Endopterygota</taxon>
        <taxon>Coleoptera</taxon>
        <taxon>Polyphaga</taxon>
        <taxon>Scarabaeiformia</taxon>
        <taxon>Scarabaeidae</taxon>
        <taxon>Rutelinae</taxon>
        <taxon>Popillia</taxon>
    </lineage>
</organism>
<dbReference type="Gene3D" id="6.10.250.370">
    <property type="match status" value="1"/>
</dbReference>
<dbReference type="EMBL" id="JASPKY010000482">
    <property type="protein sequence ID" value="KAK9695411.1"/>
    <property type="molecule type" value="Genomic_DNA"/>
</dbReference>
<evidence type="ECO:0000259" key="9">
    <source>
        <dbReference type="PROSITE" id="PS51312"/>
    </source>
</evidence>
<keyword evidence="4" id="KW-0967">Endosome</keyword>
<dbReference type="InterPro" id="IPR037202">
    <property type="entry name" value="ESCRT_assembly_dom"/>
</dbReference>
<dbReference type="Gene3D" id="3.10.110.10">
    <property type="entry name" value="Ubiquitin Conjugating Enzyme"/>
    <property type="match status" value="1"/>
</dbReference>
<evidence type="ECO:0000256" key="7">
    <source>
        <dbReference type="PROSITE-ProRule" id="PRU00644"/>
    </source>
</evidence>
<evidence type="ECO:0000313" key="12">
    <source>
        <dbReference type="Proteomes" id="UP001458880"/>
    </source>
</evidence>
<evidence type="ECO:0000256" key="1">
    <source>
        <dbReference type="ARBA" id="ARBA00004177"/>
    </source>
</evidence>
<dbReference type="GO" id="GO:0008333">
    <property type="term" value="P:endosome to lysosome transport"/>
    <property type="evidence" value="ECO:0007669"/>
    <property type="project" value="TreeGrafter"/>
</dbReference>
<dbReference type="Proteomes" id="UP001458880">
    <property type="component" value="Unassembled WGS sequence"/>
</dbReference>
<evidence type="ECO:0000256" key="2">
    <source>
        <dbReference type="ARBA" id="ARBA00009594"/>
    </source>
</evidence>
<dbReference type="AlphaFoldDB" id="A0AAW1IYN6"/>
<evidence type="ECO:0000313" key="11">
    <source>
        <dbReference type="EMBL" id="KAK9695411.1"/>
    </source>
</evidence>
<keyword evidence="6 8" id="KW-0175">Coiled coil</keyword>
<accession>A0AAW1IYN6</accession>
<dbReference type="PANTHER" id="PTHR23306:SF3">
    <property type="entry name" value="TUMOR SUPPRESSOR PROTEIN 101"/>
    <property type="match status" value="1"/>
</dbReference>
<dbReference type="CDD" id="cd11685">
    <property type="entry name" value="UEV_TSG101-like"/>
    <property type="match status" value="1"/>
</dbReference>
<evidence type="ECO:0000256" key="3">
    <source>
        <dbReference type="ARBA" id="ARBA00022448"/>
    </source>
</evidence>
<dbReference type="GO" id="GO:0043130">
    <property type="term" value="F:ubiquitin binding"/>
    <property type="evidence" value="ECO:0007669"/>
    <property type="project" value="TreeGrafter"/>
</dbReference>
<dbReference type="GO" id="GO:0015031">
    <property type="term" value="P:protein transport"/>
    <property type="evidence" value="ECO:0007669"/>
    <property type="project" value="UniProtKB-UniRule"/>
</dbReference>
<feature type="domain" description="UEV" evidence="10">
    <location>
        <begin position="1"/>
        <end position="144"/>
    </location>
</feature>
<feature type="domain" description="SB" evidence="9">
    <location>
        <begin position="319"/>
        <end position="386"/>
    </location>
</feature>
<dbReference type="SUPFAM" id="SSF54495">
    <property type="entry name" value="UBC-like"/>
    <property type="match status" value="1"/>
</dbReference>
<dbReference type="Gene3D" id="6.10.140.820">
    <property type="match status" value="1"/>
</dbReference>
<name>A0AAW1IYN6_POPJA</name>
<proteinExistence type="inferred from homology"/>
<dbReference type="InterPro" id="IPR052070">
    <property type="entry name" value="ESCRT-I_UEV_domain"/>
</dbReference>
<dbReference type="PROSITE" id="PS51312">
    <property type="entry name" value="SB"/>
    <property type="match status" value="1"/>
</dbReference>
<evidence type="ECO:0000256" key="6">
    <source>
        <dbReference type="ARBA" id="ARBA00023054"/>
    </source>
</evidence>
<dbReference type="InterPro" id="IPR017916">
    <property type="entry name" value="SB_dom"/>
</dbReference>
<gene>
    <name evidence="11" type="ORF">QE152_g32584</name>
</gene>
<dbReference type="Pfam" id="PF05743">
    <property type="entry name" value="UEV"/>
    <property type="match status" value="1"/>
</dbReference>
<dbReference type="InterPro" id="IPR016135">
    <property type="entry name" value="UBQ-conjugating_enzyme/RWD"/>
</dbReference>
<evidence type="ECO:0000256" key="5">
    <source>
        <dbReference type="ARBA" id="ARBA00022927"/>
    </source>
</evidence>
<comment type="subcellular location">
    <subcellularLocation>
        <location evidence="1">Endosome</location>
    </subcellularLocation>
</comment>
<keyword evidence="3 7" id="KW-0813">Transport</keyword>
<dbReference type="SUPFAM" id="SSF140111">
    <property type="entry name" value="Endosomal sorting complex assembly domain"/>
    <property type="match status" value="1"/>
</dbReference>
<dbReference type="GO" id="GO:0000813">
    <property type="term" value="C:ESCRT I complex"/>
    <property type="evidence" value="ECO:0007669"/>
    <property type="project" value="TreeGrafter"/>
</dbReference>
<keyword evidence="5 7" id="KW-0653">Protein transport</keyword>
<dbReference type="PANTHER" id="PTHR23306">
    <property type="entry name" value="TUMOR SUSCEPTIBILITY GENE 101 PROTEIN-RELATED"/>
    <property type="match status" value="1"/>
</dbReference>
<dbReference type="PROSITE" id="PS51322">
    <property type="entry name" value="UEV"/>
    <property type="match status" value="1"/>
</dbReference>
<protein>
    <submittedName>
        <fullName evidence="11">UEV domain</fullName>
    </submittedName>
</protein>
<dbReference type="Pfam" id="PF09454">
    <property type="entry name" value="Vps23_core"/>
    <property type="match status" value="1"/>
</dbReference>
<feature type="coiled-coil region" evidence="8">
    <location>
        <begin position="237"/>
        <end position="309"/>
    </location>
</feature>